<organism evidence="2 3">
    <name type="scientific">Colletotrichum kahawae</name>
    <name type="common">Coffee berry disease fungus</name>
    <dbReference type="NCBI Taxonomy" id="34407"/>
    <lineage>
        <taxon>Eukaryota</taxon>
        <taxon>Fungi</taxon>
        <taxon>Dikarya</taxon>
        <taxon>Ascomycota</taxon>
        <taxon>Pezizomycotina</taxon>
        <taxon>Sordariomycetes</taxon>
        <taxon>Hypocreomycetidae</taxon>
        <taxon>Glomerellales</taxon>
        <taxon>Glomerellaceae</taxon>
        <taxon>Colletotrichum</taxon>
        <taxon>Colletotrichum gloeosporioides species complex</taxon>
    </lineage>
</organism>
<dbReference type="EMBL" id="VYYT01000077">
    <property type="protein sequence ID" value="KAK2771740.1"/>
    <property type="molecule type" value="Genomic_DNA"/>
</dbReference>
<evidence type="ECO:0000256" key="1">
    <source>
        <dbReference type="SAM" id="MobiDB-lite"/>
    </source>
</evidence>
<protein>
    <submittedName>
        <fullName evidence="2">Uncharacterized protein</fullName>
    </submittedName>
</protein>
<feature type="compositionally biased region" description="Acidic residues" evidence="1">
    <location>
        <begin position="1"/>
        <end position="12"/>
    </location>
</feature>
<evidence type="ECO:0000313" key="3">
    <source>
        <dbReference type="Proteomes" id="UP001281614"/>
    </source>
</evidence>
<evidence type="ECO:0000313" key="2">
    <source>
        <dbReference type="EMBL" id="KAK2771740.1"/>
    </source>
</evidence>
<sequence length="138" mass="15201">MGSDGLEQEPTEAQEPLPQASTTSAPEREEQQLSRGSGSDGGVPSVHPTACYNCRSARQRCDPRDAFLKIEPVVILLGLKEVASTEVWRTAPRITYPKDWQVLASQSIDSTLKLEADACDPITARLIDKEDVDLYWSL</sequence>
<proteinExistence type="predicted"/>
<name>A0AAD9YMV8_COLKA</name>
<gene>
    <name evidence="2" type="ORF">CKAH01_14246</name>
</gene>
<comment type="caution">
    <text evidence="2">The sequence shown here is derived from an EMBL/GenBank/DDBJ whole genome shotgun (WGS) entry which is preliminary data.</text>
</comment>
<feature type="region of interest" description="Disordered" evidence="1">
    <location>
        <begin position="1"/>
        <end position="46"/>
    </location>
</feature>
<keyword evidence="3" id="KW-1185">Reference proteome</keyword>
<dbReference type="Proteomes" id="UP001281614">
    <property type="component" value="Unassembled WGS sequence"/>
</dbReference>
<accession>A0AAD9YMV8</accession>
<reference evidence="2" key="1">
    <citation type="submission" date="2023-02" db="EMBL/GenBank/DDBJ databases">
        <title>Colletotrichum kahawae CIFC_Que2 genome sequencing and assembly.</title>
        <authorList>
            <person name="Baroncelli R."/>
        </authorList>
    </citation>
    <scope>NUCLEOTIDE SEQUENCE</scope>
    <source>
        <strain evidence="2">CIFC_Que2</strain>
    </source>
</reference>
<dbReference type="AlphaFoldDB" id="A0AAD9YMV8"/>